<reference evidence="1 2" key="1">
    <citation type="submission" date="2019-07" db="EMBL/GenBank/DDBJ databases">
        <title>Chromosome genome assembly for large yellow croaker.</title>
        <authorList>
            <person name="Xiao S."/>
        </authorList>
    </citation>
    <scope>NUCLEOTIDE SEQUENCE [LARGE SCALE GENOMIC DNA]</scope>
    <source>
        <strain evidence="1">JMULYC20181020</strain>
        <tissue evidence="1">Muscle</tissue>
    </source>
</reference>
<dbReference type="Proteomes" id="UP000424527">
    <property type="component" value="Unassembled WGS sequence"/>
</dbReference>
<comment type="caution">
    <text evidence="1">The sequence shown here is derived from an EMBL/GenBank/DDBJ whole genome shotgun (WGS) entry which is preliminary data.</text>
</comment>
<keyword evidence="2" id="KW-1185">Reference proteome</keyword>
<proteinExistence type="predicted"/>
<sequence>MPVLLAPASLRTPRTYSWHSLVARHRGAHSCGLSLLFPLPDRAHLPVLPRSFRPGVIGSVGLWLIYSAGHHHIGLTTLSLYPPLYSTSDFHSLNNHLHPDCIDILRETGLLRRPPKQRLCSHGHILDLVCSTGLTIHHLSFFNISDHIDIPIPTTKAKQMISYSNKLTQVVHQTSRIIGNNSRTFTTSP</sequence>
<protein>
    <submittedName>
        <fullName evidence="1">Uncharacterized protein</fullName>
    </submittedName>
</protein>
<gene>
    <name evidence="1" type="ORF">D5F01_LYC15172</name>
</gene>
<dbReference type="AlphaFoldDB" id="A0A6G0I7A6"/>
<evidence type="ECO:0000313" key="2">
    <source>
        <dbReference type="Proteomes" id="UP000424527"/>
    </source>
</evidence>
<name>A0A6G0I7A6_LARCR</name>
<dbReference type="EMBL" id="REGW02000014">
    <property type="protein sequence ID" value="KAE8287203.1"/>
    <property type="molecule type" value="Genomic_DNA"/>
</dbReference>
<accession>A0A6G0I7A6</accession>
<evidence type="ECO:0000313" key="1">
    <source>
        <dbReference type="EMBL" id="KAE8287203.1"/>
    </source>
</evidence>
<organism evidence="1 2">
    <name type="scientific">Larimichthys crocea</name>
    <name type="common">Large yellow croaker</name>
    <name type="synonym">Pseudosciaena crocea</name>
    <dbReference type="NCBI Taxonomy" id="215358"/>
    <lineage>
        <taxon>Eukaryota</taxon>
        <taxon>Metazoa</taxon>
        <taxon>Chordata</taxon>
        <taxon>Craniata</taxon>
        <taxon>Vertebrata</taxon>
        <taxon>Euteleostomi</taxon>
        <taxon>Actinopterygii</taxon>
        <taxon>Neopterygii</taxon>
        <taxon>Teleostei</taxon>
        <taxon>Neoteleostei</taxon>
        <taxon>Acanthomorphata</taxon>
        <taxon>Eupercaria</taxon>
        <taxon>Sciaenidae</taxon>
        <taxon>Larimichthys</taxon>
    </lineage>
</organism>